<reference evidence="1" key="2">
    <citation type="journal article" date="2015" name="Fish Shellfish Immunol.">
        <title>Early steps in the European eel (Anguilla anguilla)-Vibrio vulnificus interaction in the gills: Role of the RtxA13 toxin.</title>
        <authorList>
            <person name="Callol A."/>
            <person name="Pajuelo D."/>
            <person name="Ebbesson L."/>
            <person name="Teles M."/>
            <person name="MacKenzie S."/>
            <person name="Amaro C."/>
        </authorList>
    </citation>
    <scope>NUCLEOTIDE SEQUENCE</scope>
</reference>
<name>A0A0E9QQW7_ANGAN</name>
<organism evidence="1">
    <name type="scientific">Anguilla anguilla</name>
    <name type="common">European freshwater eel</name>
    <name type="synonym">Muraena anguilla</name>
    <dbReference type="NCBI Taxonomy" id="7936"/>
    <lineage>
        <taxon>Eukaryota</taxon>
        <taxon>Metazoa</taxon>
        <taxon>Chordata</taxon>
        <taxon>Craniata</taxon>
        <taxon>Vertebrata</taxon>
        <taxon>Euteleostomi</taxon>
        <taxon>Actinopterygii</taxon>
        <taxon>Neopterygii</taxon>
        <taxon>Teleostei</taxon>
        <taxon>Anguilliformes</taxon>
        <taxon>Anguillidae</taxon>
        <taxon>Anguilla</taxon>
    </lineage>
</organism>
<proteinExistence type="predicted"/>
<protein>
    <submittedName>
        <fullName evidence="1">Uncharacterized protein</fullName>
    </submittedName>
</protein>
<dbReference type="AlphaFoldDB" id="A0A0E9QQW7"/>
<sequence length="31" mass="3528">MHLHCIHLYNTAMQVTYLAQACNSSVHTRAL</sequence>
<accession>A0A0E9QQW7</accession>
<reference evidence="1" key="1">
    <citation type="submission" date="2014-11" db="EMBL/GenBank/DDBJ databases">
        <authorList>
            <person name="Amaro Gonzalez C."/>
        </authorList>
    </citation>
    <scope>NUCLEOTIDE SEQUENCE</scope>
</reference>
<dbReference type="EMBL" id="GBXM01090084">
    <property type="protein sequence ID" value="JAH18493.1"/>
    <property type="molecule type" value="Transcribed_RNA"/>
</dbReference>
<dbReference type="EMBL" id="GBXM01086027">
    <property type="protein sequence ID" value="JAH22550.1"/>
    <property type="molecule type" value="Transcribed_RNA"/>
</dbReference>
<evidence type="ECO:0000313" key="1">
    <source>
        <dbReference type="EMBL" id="JAH18493.1"/>
    </source>
</evidence>